<evidence type="ECO:0000259" key="2">
    <source>
        <dbReference type="SMART" id="SM01024"/>
    </source>
</evidence>
<feature type="non-terminal residue" evidence="3">
    <location>
        <position position="326"/>
    </location>
</feature>
<protein>
    <recommendedName>
        <fullName evidence="2">BCS1 N-terminal domain-containing protein</fullName>
    </recommendedName>
</protein>
<feature type="domain" description="BCS1 N-terminal" evidence="2">
    <location>
        <begin position="69"/>
        <end position="292"/>
    </location>
</feature>
<name>A0A4U0WQG4_9PEZI</name>
<proteinExistence type="predicted"/>
<sequence length="326" mass="37136">MPHKRNIDFSSLLSSVNSSRDSNNGTQSLNLTELPANILEAFIPGYSLISRYALDVFGFDISIVVSIGLIIFAFVTSVQYLWDKAYTGFSTFCMSSVYIDDSDDLFNSVLEWIAAQRMSKISRSVKAVTYRGSAWEEANEDDHDGGEVLDEAGIFNFSKWAARVPPPVWSTVRPIRIDSGSTPGVTGCTEPYYGRHRFWFQGKMFIFDRSRRAASSSQYQYGRPSDEELIELTCVGRSTKPIRDLLDYVKIWSLDKEKALTVIRRPVNKERSRYGGVWSRVSSRPSRPMETVVLEPEQKARVLTDINEYLHPSSPRWYANRGIPYR</sequence>
<dbReference type="AlphaFoldDB" id="A0A4U0WQG4"/>
<keyword evidence="1" id="KW-0812">Transmembrane</keyword>
<gene>
    <name evidence="3" type="ORF">B0A49_07176</name>
</gene>
<evidence type="ECO:0000313" key="4">
    <source>
        <dbReference type="Proteomes" id="UP000308768"/>
    </source>
</evidence>
<feature type="transmembrane region" description="Helical" evidence="1">
    <location>
        <begin position="57"/>
        <end position="82"/>
    </location>
</feature>
<organism evidence="3 4">
    <name type="scientific">Cryomyces minteri</name>
    <dbReference type="NCBI Taxonomy" id="331657"/>
    <lineage>
        <taxon>Eukaryota</taxon>
        <taxon>Fungi</taxon>
        <taxon>Dikarya</taxon>
        <taxon>Ascomycota</taxon>
        <taxon>Pezizomycotina</taxon>
        <taxon>Dothideomycetes</taxon>
        <taxon>Dothideomycetes incertae sedis</taxon>
        <taxon>Cryomyces</taxon>
    </lineage>
</organism>
<dbReference type="OrthoDB" id="10251412at2759"/>
<dbReference type="InterPro" id="IPR014851">
    <property type="entry name" value="BCS1_N"/>
</dbReference>
<evidence type="ECO:0000313" key="3">
    <source>
        <dbReference type="EMBL" id="TKA65634.1"/>
    </source>
</evidence>
<dbReference type="Proteomes" id="UP000308768">
    <property type="component" value="Unassembled WGS sequence"/>
</dbReference>
<dbReference type="SMART" id="SM01024">
    <property type="entry name" value="BCS1_N"/>
    <property type="match status" value="1"/>
</dbReference>
<dbReference type="STRING" id="331657.A0A4U0WQG4"/>
<reference evidence="3 4" key="1">
    <citation type="submission" date="2017-03" db="EMBL/GenBank/DDBJ databases">
        <title>Genomes of endolithic fungi from Antarctica.</title>
        <authorList>
            <person name="Coleine C."/>
            <person name="Masonjones S."/>
            <person name="Stajich J.E."/>
        </authorList>
    </citation>
    <scope>NUCLEOTIDE SEQUENCE [LARGE SCALE GENOMIC DNA]</scope>
    <source>
        <strain evidence="3 4">CCFEE 5187</strain>
    </source>
</reference>
<keyword evidence="1" id="KW-0472">Membrane</keyword>
<accession>A0A4U0WQG4</accession>
<dbReference type="EMBL" id="NAJN01001117">
    <property type="protein sequence ID" value="TKA65634.1"/>
    <property type="molecule type" value="Genomic_DNA"/>
</dbReference>
<keyword evidence="1" id="KW-1133">Transmembrane helix</keyword>
<keyword evidence="4" id="KW-1185">Reference proteome</keyword>
<dbReference type="Pfam" id="PF08740">
    <property type="entry name" value="BCS1_N"/>
    <property type="match status" value="1"/>
</dbReference>
<comment type="caution">
    <text evidence="3">The sequence shown here is derived from an EMBL/GenBank/DDBJ whole genome shotgun (WGS) entry which is preliminary data.</text>
</comment>
<evidence type="ECO:0000256" key="1">
    <source>
        <dbReference type="SAM" id="Phobius"/>
    </source>
</evidence>